<feature type="compositionally biased region" description="Polar residues" evidence="11">
    <location>
        <begin position="1461"/>
        <end position="1471"/>
    </location>
</feature>
<dbReference type="InterPro" id="IPR023088">
    <property type="entry name" value="PDEase"/>
</dbReference>
<dbReference type="Proteomes" id="UP000504634">
    <property type="component" value="Unplaced"/>
</dbReference>
<feature type="region of interest" description="Disordered" evidence="11">
    <location>
        <begin position="1461"/>
        <end position="1497"/>
    </location>
</feature>
<feature type="compositionally biased region" description="Low complexity" evidence="11">
    <location>
        <begin position="456"/>
        <end position="471"/>
    </location>
</feature>
<feature type="compositionally biased region" description="Basic and acidic residues" evidence="11">
    <location>
        <begin position="1221"/>
        <end position="1232"/>
    </location>
</feature>
<dbReference type="InterPro" id="IPR036971">
    <property type="entry name" value="PDEase_catalytic_dom_sf"/>
</dbReference>
<dbReference type="GO" id="GO:0047555">
    <property type="term" value="F:3',5'-cyclic-GMP phosphodiesterase activity"/>
    <property type="evidence" value="ECO:0007669"/>
    <property type="project" value="UniProtKB-EC"/>
</dbReference>
<evidence type="ECO:0000256" key="7">
    <source>
        <dbReference type="PIRSR" id="PIRSR623088-1"/>
    </source>
</evidence>
<dbReference type="GeneID" id="115629308"/>
<dbReference type="PROSITE" id="PS00126">
    <property type="entry name" value="PDEASE_I_1"/>
    <property type="match status" value="1"/>
</dbReference>
<evidence type="ECO:0000256" key="9">
    <source>
        <dbReference type="PIRSR" id="PIRSR623088-3"/>
    </source>
</evidence>
<feature type="compositionally biased region" description="Low complexity" evidence="11">
    <location>
        <begin position="92"/>
        <end position="109"/>
    </location>
</feature>
<feature type="binding site" evidence="8">
    <location>
        <position position="1000"/>
    </location>
    <ligand>
        <name>AMP</name>
        <dbReference type="ChEBI" id="CHEBI:456215"/>
    </ligand>
</feature>
<dbReference type="InterPro" id="IPR023174">
    <property type="entry name" value="PDEase_CS"/>
</dbReference>
<feature type="compositionally biased region" description="Low complexity" evidence="11">
    <location>
        <begin position="1103"/>
        <end position="1115"/>
    </location>
</feature>
<feature type="binding site" evidence="8">
    <location>
        <begin position="850"/>
        <end position="854"/>
    </location>
    <ligand>
        <name>AMP</name>
        <dbReference type="ChEBI" id="CHEBI:456215"/>
    </ligand>
</feature>
<name>A0A6J2TZT3_DROLE</name>
<comment type="catalytic activity">
    <reaction evidence="1">
        <text>3',5'-cyclic GMP + H2O = GMP + H(+)</text>
        <dbReference type="Rhea" id="RHEA:16957"/>
        <dbReference type="ChEBI" id="CHEBI:15377"/>
        <dbReference type="ChEBI" id="CHEBI:15378"/>
        <dbReference type="ChEBI" id="CHEBI:57746"/>
        <dbReference type="ChEBI" id="CHEBI:58115"/>
        <dbReference type="EC" id="3.1.4.35"/>
    </reaction>
</comment>
<dbReference type="Pfam" id="PF00233">
    <property type="entry name" value="PDEase_I"/>
    <property type="match status" value="1"/>
</dbReference>
<proteinExistence type="inferred from homology"/>
<feature type="compositionally biased region" description="Low complexity" evidence="11">
    <location>
        <begin position="372"/>
        <end position="384"/>
    </location>
</feature>
<dbReference type="GO" id="GO:0046872">
    <property type="term" value="F:metal ion binding"/>
    <property type="evidence" value="ECO:0007669"/>
    <property type="project" value="UniProtKB-KW"/>
</dbReference>
<evidence type="ECO:0000256" key="10">
    <source>
        <dbReference type="RuleBase" id="RU363067"/>
    </source>
</evidence>
<feature type="compositionally biased region" description="Polar residues" evidence="11">
    <location>
        <begin position="1582"/>
        <end position="1592"/>
    </location>
</feature>
<dbReference type="OrthoDB" id="546632at2759"/>
<reference evidence="14" key="1">
    <citation type="submission" date="2025-08" db="UniProtKB">
        <authorList>
            <consortium name="RefSeq"/>
        </authorList>
    </citation>
    <scope>IDENTIFICATION</scope>
    <source>
        <strain evidence="14">11010-0011.00</strain>
        <tissue evidence="14">Whole body</tissue>
    </source>
</reference>
<feature type="compositionally biased region" description="Polar residues" evidence="11">
    <location>
        <begin position="1116"/>
        <end position="1127"/>
    </location>
</feature>
<gene>
    <name evidence="14" type="primary">LOC115629308</name>
</gene>
<feature type="binding site" evidence="8">
    <location>
        <position position="1051"/>
    </location>
    <ligand>
        <name>AMP</name>
        <dbReference type="ChEBI" id="CHEBI:456215"/>
    </ligand>
</feature>
<feature type="binding site" evidence="9">
    <location>
        <position position="854"/>
    </location>
    <ligand>
        <name>Zn(2+)</name>
        <dbReference type="ChEBI" id="CHEBI:29105"/>
        <label>1</label>
    </ligand>
</feature>
<sequence length="1639" mass="174188">MYKDNSCSSTATTTGLVDRDSAESEESEDVGAGLTTTRETVLTATTATTSSAVDDKDDVDDSNSDDDCKGIVGGHHNDPNAKAEEEAEVDADASSIDSSISSSRSRISSTNEEAGEGGAAHPLRFPSSASTTSATSFVVVSAAANALEAAHNQGLIPTHSHVSGTGHAALVGGGRRHKHKHQHQLQSPHAGAAAAAAAAAAALSADVRLLRKIGYIASRVRGLARYYGDFRLVNPYSAHRQRRQLQEILLKHSIFDPGRERERALLLAAAAVAVGAAAAASTIEGESPSRSRSNSHSHSRSRSRSQSSSCSGSGDVSRGSSNASSTAKLDTSVEEDVEIGDDDAVTNVLVAATNTTTTATATTTVRRKSLGSSTTASVVSATTSTSTQRSPIRLLEELLIQFYEDQRSSQLTVIRRRRSNGIGLGLGYAHDICRNGTSNNNNDNNKNGHGHGRATESGNKNGKESNSNGESPITPLNFLMSSSSVERLSQPPPPSASCSGGNSDSSSSNNDNNIDRAVEGGASEPGTTDKTINYNNYNANTTSAAPTSAIAAQSPQAAATSSQQRSLSAFLQPDADNPRRRRASDCSPLHVGGHAAVHAAAALSNQLQMTLKNNNCATTTAAKFPFHRGSCGAAGEHLLAANSIANRATIILSKSCSNVDGGTASPTGIGLASVGGQLRASATDIKSNALADARDAVAVAAAAAASNNGNNEYSILQLNNTIIQCHFNDDDFRALVRDLKRKVEYTERMNWLCLSKRPLGPPHRKSSLPKHQEVKRRFLEICDTTFSDEVKAALRLPAFDSYEWSDADVIHLMQTMFIELGFIEKFNIPVDTLREWLYEVYKHYNEVPFHNFRHCFCVAQMMYAITRQANLLSRLGDLECLILLVSCICHDLDHPGYNNIYQINARTELALRYNDISPLENHHCSIAFRLLEHPECNIFKNFSRDTFNTIREGIIRCILATDMARHNEILTQFKEVTPIFDYSNRAHINLLCMILIKVADISNEARPMDVAEPWLDRLLQEFFAQSAAEKSEGLPVTPFMDPDKVSKPGSQVRFIGLVLLPLFEALGELVPELTELIIIPVRIALEYYRRLNDAQTKTRKSVADSNTSATSDSNSGTIDSNAATMNTGTGGEKIVSDRTSGTGAGGTDGSVAGGGASTGSLSPQMPRSGSGISVKSRRSIPSQKSASRTSVDEPGGMPAELHDLPEGSESGDSETATEVDVAEKTSKFKVDTEGSSNRSKSSHSTSRKSSREKRPSMIGEMCSSGGGQRIRNSYGNIHGYHSNRCHFGSNRAVSLDQYSTNNRRLSDGLPQVISDSNVFYGRHNRSSLEKADTTTAGARHQEDLNMNAMQQQQSPVQHMHQPLMQVLSHLEDRREGVGGDSNICVTLPPAVSVPAPIPEGDRSASNGNISPTQALEALQEASLTAASSSRAGSASSTSWKSRLRQFSDYFSFSFDKGNKRFGSTRSSPCTVRSSRNNNANGGGASGAGNMTDRPSDGLETKLQATCCTISNSMQSAGGASSTIAGAGKPNELLAQVGRHRAYSLDVPCSRSVARYSSSSGGGGDSSHKSSRHEGSGGDEDNSNNTLHSSSGAGSDLPGIRIGSAETSEAIVLPPVKPSLSIELGLASASASSSEAAPKI</sequence>
<feature type="compositionally biased region" description="Acidic residues" evidence="11">
    <location>
        <begin position="55"/>
        <end position="65"/>
    </location>
</feature>
<evidence type="ECO:0000256" key="11">
    <source>
        <dbReference type="SAM" id="MobiDB-lite"/>
    </source>
</evidence>
<dbReference type="PROSITE" id="PS51845">
    <property type="entry name" value="PDEASE_I_2"/>
    <property type="match status" value="1"/>
</dbReference>
<evidence type="ECO:0000256" key="5">
    <source>
        <dbReference type="ARBA" id="ARBA00037913"/>
    </source>
</evidence>
<evidence type="ECO:0000313" key="14">
    <source>
        <dbReference type="RefSeq" id="XP_030381614.1"/>
    </source>
</evidence>
<dbReference type="PRINTS" id="PR00387">
    <property type="entry name" value="PDIESTERASE1"/>
</dbReference>
<feature type="compositionally biased region" description="Basic residues" evidence="11">
    <location>
        <begin position="293"/>
        <end position="303"/>
    </location>
</feature>
<evidence type="ECO:0000259" key="12">
    <source>
        <dbReference type="PROSITE" id="PS51845"/>
    </source>
</evidence>
<evidence type="ECO:0000256" key="3">
    <source>
        <dbReference type="ARBA" id="ARBA00022723"/>
    </source>
</evidence>
<dbReference type="CDD" id="cd00077">
    <property type="entry name" value="HDc"/>
    <property type="match status" value="1"/>
</dbReference>
<feature type="compositionally biased region" description="Low complexity" evidence="11">
    <location>
        <begin position="35"/>
        <end position="52"/>
    </location>
</feature>
<feature type="binding site" evidence="9">
    <location>
        <position position="891"/>
    </location>
    <ligand>
        <name>Zn(2+)</name>
        <dbReference type="ChEBI" id="CHEBI:29105"/>
        <label>1</label>
    </ligand>
</feature>
<feature type="compositionally biased region" description="Low complexity" evidence="11">
    <location>
        <begin position="437"/>
        <end position="447"/>
    </location>
</feature>
<feature type="compositionally biased region" description="Polar residues" evidence="11">
    <location>
        <begin position="1"/>
        <end position="15"/>
    </location>
</feature>
<dbReference type="SMART" id="SM00471">
    <property type="entry name" value="HDc"/>
    <property type="match status" value="1"/>
</dbReference>
<feature type="compositionally biased region" description="Low complexity" evidence="11">
    <location>
        <begin position="547"/>
        <end position="564"/>
    </location>
</feature>
<keyword evidence="13" id="KW-1185">Reference proteome</keyword>
<feature type="region of interest" description="Disordered" evidence="11">
    <location>
        <begin position="437"/>
        <end position="535"/>
    </location>
</feature>
<feature type="binding site" evidence="9">
    <location>
        <position position="890"/>
    </location>
    <ligand>
        <name>Zn(2+)</name>
        <dbReference type="ChEBI" id="CHEBI:29105"/>
        <label>1</label>
    </ligand>
</feature>
<dbReference type="SUPFAM" id="SSF109604">
    <property type="entry name" value="HD-domain/PDEase-like"/>
    <property type="match status" value="1"/>
</dbReference>
<dbReference type="RefSeq" id="XP_030381614.1">
    <property type="nucleotide sequence ID" value="XM_030525754.1"/>
</dbReference>
<feature type="region of interest" description="Disordered" evidence="11">
    <location>
        <begin position="1389"/>
        <end position="1409"/>
    </location>
</feature>
<feature type="active site" description="Proton donor" evidence="7">
    <location>
        <position position="850"/>
    </location>
</feature>
<feature type="region of interest" description="Disordered" evidence="11">
    <location>
        <begin position="547"/>
        <end position="585"/>
    </location>
</feature>
<feature type="region of interest" description="Disordered" evidence="11">
    <location>
        <begin position="363"/>
        <end position="384"/>
    </location>
</feature>
<keyword evidence="3 9" id="KW-0479">Metal-binding</keyword>
<dbReference type="InterPro" id="IPR002073">
    <property type="entry name" value="PDEase_catalytic_dom"/>
</dbReference>
<feature type="region of interest" description="Disordered" evidence="11">
    <location>
        <begin position="1"/>
        <end position="127"/>
    </location>
</feature>
<feature type="compositionally biased region" description="Basic and acidic residues" evidence="11">
    <location>
        <begin position="75"/>
        <end position="84"/>
    </location>
</feature>
<comment type="similarity">
    <text evidence="6">Belongs to the cyclic nucleotide phosphodiesterase family. PDE9 subfamily.</text>
</comment>
<feature type="compositionally biased region" description="Basic and acidic residues" evidence="11">
    <location>
        <begin position="1565"/>
        <end position="1575"/>
    </location>
</feature>
<feature type="binding site" evidence="9">
    <location>
        <position position="891"/>
    </location>
    <ligand>
        <name>Zn(2+)</name>
        <dbReference type="ChEBI" id="CHEBI:29105"/>
        <label>2</label>
    </ligand>
</feature>
<feature type="region of interest" description="Disordered" evidence="11">
    <location>
        <begin position="280"/>
        <end position="334"/>
    </location>
</feature>
<feature type="compositionally biased region" description="Low complexity" evidence="11">
    <location>
        <begin position="499"/>
        <end position="512"/>
    </location>
</feature>
<evidence type="ECO:0000313" key="13">
    <source>
        <dbReference type="Proteomes" id="UP000504634"/>
    </source>
</evidence>
<feature type="domain" description="PDEase" evidence="12">
    <location>
        <begin position="774"/>
        <end position="1095"/>
    </location>
</feature>
<dbReference type="GO" id="GO:0007165">
    <property type="term" value="P:signal transduction"/>
    <property type="evidence" value="ECO:0007669"/>
    <property type="project" value="InterPro"/>
</dbReference>
<organism evidence="13 14">
    <name type="scientific">Drosophila lebanonensis</name>
    <name type="common">Fruit fly</name>
    <name type="synonym">Scaptodrosophila lebanonensis</name>
    <dbReference type="NCBI Taxonomy" id="7225"/>
    <lineage>
        <taxon>Eukaryota</taxon>
        <taxon>Metazoa</taxon>
        <taxon>Ecdysozoa</taxon>
        <taxon>Arthropoda</taxon>
        <taxon>Hexapoda</taxon>
        <taxon>Insecta</taxon>
        <taxon>Pterygota</taxon>
        <taxon>Neoptera</taxon>
        <taxon>Endopterygota</taxon>
        <taxon>Diptera</taxon>
        <taxon>Brachycera</taxon>
        <taxon>Muscomorpha</taxon>
        <taxon>Ephydroidea</taxon>
        <taxon>Drosophilidae</taxon>
        <taxon>Scaptodrosophila</taxon>
    </lineage>
</organism>
<accession>A0A6J2TZT3</accession>
<feature type="binding site" evidence="9">
    <location>
        <position position="1000"/>
    </location>
    <ligand>
        <name>Zn(2+)</name>
        <dbReference type="ChEBI" id="CHEBI:29105"/>
        <label>1</label>
    </ligand>
</feature>
<dbReference type="InterPro" id="IPR003607">
    <property type="entry name" value="HD/PDEase_dom"/>
</dbReference>
<protein>
    <recommendedName>
        <fullName evidence="10">Phosphodiesterase</fullName>
        <ecNumber evidence="10">3.1.4.-</ecNumber>
    </recommendedName>
</protein>
<evidence type="ECO:0000256" key="8">
    <source>
        <dbReference type="PIRSR" id="PIRSR623088-2"/>
    </source>
</evidence>
<feature type="compositionally biased region" description="Low complexity" evidence="11">
    <location>
        <begin position="304"/>
        <end position="321"/>
    </location>
</feature>
<keyword evidence="2" id="KW-0140">cGMP</keyword>
<evidence type="ECO:0000256" key="6">
    <source>
        <dbReference type="ARBA" id="ARBA00061167"/>
    </source>
</evidence>
<dbReference type="Gene3D" id="1.10.1300.10">
    <property type="entry name" value="3'5'-cyclic nucleotide phosphodiesterase, catalytic domain"/>
    <property type="match status" value="1"/>
</dbReference>
<dbReference type="FunFam" id="1.10.1300.10:FF:000006">
    <property type="entry name" value="Phosphodiesterase 9A"/>
    <property type="match status" value="1"/>
</dbReference>
<comment type="cofactor">
    <cofactor evidence="10">
        <name>a divalent metal cation</name>
        <dbReference type="ChEBI" id="CHEBI:60240"/>
    </cofactor>
    <text evidence="10">Binds 2 divalent metal cations per subunit. Site 1 may preferentially bind zinc ions, while site 2 has a preference for magnesium and/or manganese ions.</text>
</comment>
<feature type="compositionally biased region" description="Polar residues" evidence="11">
    <location>
        <begin position="1161"/>
        <end position="1189"/>
    </location>
</feature>
<feature type="compositionally biased region" description="Gly residues" evidence="11">
    <location>
        <begin position="1142"/>
        <end position="1157"/>
    </location>
</feature>
<evidence type="ECO:0000256" key="1">
    <source>
        <dbReference type="ARBA" id="ARBA00000583"/>
    </source>
</evidence>
<feature type="compositionally biased region" description="Low complexity" evidence="11">
    <location>
        <begin position="1235"/>
        <end position="1244"/>
    </location>
</feature>
<comment type="pathway">
    <text evidence="5">Purine metabolism; 3',5'-cyclic GMP degradation; GMP from 3',5'-cyclic GMP: step 1/1.</text>
</comment>
<keyword evidence="4 10" id="KW-0378">Hydrolase</keyword>
<feature type="region of interest" description="Disordered" evidence="11">
    <location>
        <begin position="1553"/>
        <end position="1600"/>
    </location>
</feature>
<evidence type="ECO:0000256" key="2">
    <source>
        <dbReference type="ARBA" id="ARBA00022535"/>
    </source>
</evidence>
<feature type="region of interest" description="Disordered" evidence="11">
    <location>
        <begin position="1096"/>
        <end position="1267"/>
    </location>
</feature>
<dbReference type="PANTHER" id="PTHR11347">
    <property type="entry name" value="CYCLIC NUCLEOTIDE PHOSPHODIESTERASE"/>
    <property type="match status" value="1"/>
</dbReference>
<feature type="binding site" evidence="8">
    <location>
        <position position="891"/>
    </location>
    <ligand>
        <name>AMP</name>
        <dbReference type="ChEBI" id="CHEBI:456215"/>
    </ligand>
</feature>
<evidence type="ECO:0000256" key="4">
    <source>
        <dbReference type="ARBA" id="ARBA00022801"/>
    </source>
</evidence>
<dbReference type="EC" id="3.1.4.-" evidence="10"/>